<dbReference type="PANTHER" id="PTHR48065:SF75">
    <property type="entry name" value="LEUCINE-RICH REPEAT-CONTAINING N-TERMINAL PLANT-TYPE DOMAIN-CONTAINING PROTEIN"/>
    <property type="match status" value="1"/>
</dbReference>
<dbReference type="EnsemblPlants" id="Bo5g057090.1">
    <property type="protein sequence ID" value="Bo5g057090.1"/>
    <property type="gene ID" value="Bo5g057090"/>
</dbReference>
<evidence type="ECO:0000313" key="1">
    <source>
        <dbReference type="EnsemblPlants" id="Bo5g057090.1"/>
    </source>
</evidence>
<dbReference type="HOGENOM" id="CLU_1572845_0_0_1"/>
<organism evidence="1 2">
    <name type="scientific">Brassica oleracea var. oleracea</name>
    <dbReference type="NCBI Taxonomy" id="109376"/>
    <lineage>
        <taxon>Eukaryota</taxon>
        <taxon>Viridiplantae</taxon>
        <taxon>Streptophyta</taxon>
        <taxon>Embryophyta</taxon>
        <taxon>Tracheophyta</taxon>
        <taxon>Spermatophyta</taxon>
        <taxon>Magnoliopsida</taxon>
        <taxon>eudicotyledons</taxon>
        <taxon>Gunneridae</taxon>
        <taxon>Pentapetalae</taxon>
        <taxon>rosids</taxon>
        <taxon>malvids</taxon>
        <taxon>Brassicales</taxon>
        <taxon>Brassicaceae</taxon>
        <taxon>Brassiceae</taxon>
        <taxon>Brassica</taxon>
    </lineage>
</organism>
<dbReference type="eggNOG" id="KOG0619">
    <property type="taxonomic scope" value="Eukaryota"/>
</dbReference>
<sequence length="170" mass="18599">MCNVKTGKVKSLNLSYVPLHNSLKPNSSLFKLQHLRQVPASRGNLAQLRYLDLSQNNFEKSPESAPPGETQITALGLSSNSFQGPFPHEILYKITSLYILDLSNNSFSGSIPSCFRNSTVSLTELQLGGGHDVLNLPGFGVNLDNSYNTISFSHRTRFSIVFILAVNSPG</sequence>
<accession>A0A0D3CEB8</accession>
<reference evidence="1 2" key="1">
    <citation type="journal article" date="2014" name="Genome Biol.">
        <title>Transcriptome and methylome profiling reveals relics of genome dominance in the mesopolyploid Brassica oleracea.</title>
        <authorList>
            <person name="Parkin I.A."/>
            <person name="Koh C."/>
            <person name="Tang H."/>
            <person name="Robinson S.J."/>
            <person name="Kagale S."/>
            <person name="Clarke W.E."/>
            <person name="Town C.D."/>
            <person name="Nixon J."/>
            <person name="Krishnakumar V."/>
            <person name="Bidwell S.L."/>
            <person name="Denoeud F."/>
            <person name="Belcram H."/>
            <person name="Links M.G."/>
            <person name="Just J."/>
            <person name="Clarke C."/>
            <person name="Bender T."/>
            <person name="Huebert T."/>
            <person name="Mason A.S."/>
            <person name="Pires J.C."/>
            <person name="Barker G."/>
            <person name="Moore J."/>
            <person name="Walley P.G."/>
            <person name="Manoli S."/>
            <person name="Batley J."/>
            <person name="Edwards D."/>
            <person name="Nelson M.N."/>
            <person name="Wang X."/>
            <person name="Paterson A.H."/>
            <person name="King G."/>
            <person name="Bancroft I."/>
            <person name="Chalhoub B."/>
            <person name="Sharpe A.G."/>
        </authorList>
    </citation>
    <scope>NUCLEOTIDE SEQUENCE</scope>
    <source>
        <strain evidence="1 2">cv. TO1000</strain>
    </source>
</reference>
<proteinExistence type="predicted"/>
<dbReference type="AlphaFoldDB" id="A0A0D3CEB8"/>
<dbReference type="InterPro" id="IPR001611">
    <property type="entry name" value="Leu-rich_rpt"/>
</dbReference>
<dbReference type="Gene3D" id="3.80.10.10">
    <property type="entry name" value="Ribonuclease Inhibitor"/>
    <property type="match status" value="1"/>
</dbReference>
<dbReference type="PANTHER" id="PTHR48065">
    <property type="entry name" value="OS10G0469600 PROTEIN"/>
    <property type="match status" value="1"/>
</dbReference>
<reference evidence="1" key="2">
    <citation type="submission" date="2015-03" db="UniProtKB">
        <authorList>
            <consortium name="EnsemblPlants"/>
        </authorList>
    </citation>
    <scope>IDENTIFICATION</scope>
</reference>
<evidence type="ECO:0000313" key="2">
    <source>
        <dbReference type="Proteomes" id="UP000032141"/>
    </source>
</evidence>
<name>A0A0D3CEB8_BRAOL</name>
<keyword evidence="2" id="KW-1185">Reference proteome</keyword>
<dbReference type="Gramene" id="Bo5g057090.1">
    <property type="protein sequence ID" value="Bo5g057090.1"/>
    <property type="gene ID" value="Bo5g057090"/>
</dbReference>
<evidence type="ECO:0008006" key="3">
    <source>
        <dbReference type="Google" id="ProtNLM"/>
    </source>
</evidence>
<dbReference type="InterPro" id="IPR032675">
    <property type="entry name" value="LRR_dom_sf"/>
</dbReference>
<dbReference type="SUPFAM" id="SSF52058">
    <property type="entry name" value="L domain-like"/>
    <property type="match status" value="1"/>
</dbReference>
<protein>
    <recommendedName>
        <fullName evidence="3">Leucine-rich repeat-containing N-terminal plant-type domain-containing protein</fullName>
    </recommendedName>
</protein>
<dbReference type="Proteomes" id="UP000032141">
    <property type="component" value="Chromosome C5"/>
</dbReference>
<dbReference type="Pfam" id="PF00560">
    <property type="entry name" value="LRR_1"/>
    <property type="match status" value="2"/>
</dbReference>